<dbReference type="STRING" id="55188.A0A2H5QCU3"/>
<name>A0A2H5QCU3_CITUN</name>
<dbReference type="PANTHER" id="PTHR31561">
    <property type="entry name" value="3-KETOACYL-COA SYNTHASE"/>
    <property type="match status" value="1"/>
</dbReference>
<dbReference type="Proteomes" id="UP000236630">
    <property type="component" value="Unassembled WGS sequence"/>
</dbReference>
<comment type="caution">
    <text evidence="1">The sequence shown here is derived from an EMBL/GenBank/DDBJ whole genome shotgun (WGS) entry which is preliminary data.</text>
</comment>
<dbReference type="GO" id="GO:0006633">
    <property type="term" value="P:fatty acid biosynthetic process"/>
    <property type="evidence" value="ECO:0007669"/>
    <property type="project" value="InterPro"/>
</dbReference>
<gene>
    <name evidence="1" type="ORF">CUMW_217930</name>
</gene>
<organism evidence="1 2">
    <name type="scientific">Citrus unshiu</name>
    <name type="common">Satsuma mandarin</name>
    <name type="synonym">Citrus nobilis var. unshiu</name>
    <dbReference type="NCBI Taxonomy" id="55188"/>
    <lineage>
        <taxon>Eukaryota</taxon>
        <taxon>Viridiplantae</taxon>
        <taxon>Streptophyta</taxon>
        <taxon>Embryophyta</taxon>
        <taxon>Tracheophyta</taxon>
        <taxon>Spermatophyta</taxon>
        <taxon>Magnoliopsida</taxon>
        <taxon>eudicotyledons</taxon>
        <taxon>Gunneridae</taxon>
        <taxon>Pentapetalae</taxon>
        <taxon>rosids</taxon>
        <taxon>malvids</taxon>
        <taxon>Sapindales</taxon>
        <taxon>Rutaceae</taxon>
        <taxon>Aurantioideae</taxon>
        <taxon>Citrus</taxon>
    </lineage>
</organism>
<keyword evidence="2" id="KW-1185">Reference proteome</keyword>
<dbReference type="Gene3D" id="3.40.47.10">
    <property type="match status" value="1"/>
</dbReference>
<dbReference type="InterPro" id="IPR016039">
    <property type="entry name" value="Thiolase-like"/>
</dbReference>
<dbReference type="GO" id="GO:0016747">
    <property type="term" value="F:acyltransferase activity, transferring groups other than amino-acyl groups"/>
    <property type="evidence" value="ECO:0007669"/>
    <property type="project" value="InterPro"/>
</dbReference>
<dbReference type="EMBL" id="BDQV01000307">
    <property type="protein sequence ID" value="GAY62456.1"/>
    <property type="molecule type" value="Genomic_DNA"/>
</dbReference>
<dbReference type="InterPro" id="IPR012392">
    <property type="entry name" value="3-ktacl-CoA_syn"/>
</dbReference>
<sequence>MPDFKLAFKHFCFHPGGRAVMDEIQKNLQLDDWHMEPSRMTLHRFGKGRVERGDQVWLGAAGSGYKCASAIWRALMDINSVDHWRGNAWVDSIDKYPVKLA</sequence>
<protein>
    <submittedName>
        <fullName evidence="1">Uncharacterized protein</fullName>
    </submittedName>
</protein>
<dbReference type="GO" id="GO:0016020">
    <property type="term" value="C:membrane"/>
    <property type="evidence" value="ECO:0007669"/>
    <property type="project" value="InterPro"/>
</dbReference>
<evidence type="ECO:0000313" key="2">
    <source>
        <dbReference type="Proteomes" id="UP000236630"/>
    </source>
</evidence>
<proteinExistence type="predicted"/>
<evidence type="ECO:0000313" key="1">
    <source>
        <dbReference type="EMBL" id="GAY62456.1"/>
    </source>
</evidence>
<reference evidence="1 2" key="1">
    <citation type="journal article" date="2017" name="Front. Genet.">
        <title>Draft sequencing of the heterozygous diploid genome of Satsuma (Citrus unshiu Marc.) using a hybrid assembly approach.</title>
        <authorList>
            <person name="Shimizu T."/>
            <person name="Tanizawa Y."/>
            <person name="Mochizuki T."/>
            <person name="Nagasaki H."/>
            <person name="Yoshioka T."/>
            <person name="Toyoda A."/>
            <person name="Fujiyama A."/>
            <person name="Kaminuma E."/>
            <person name="Nakamura Y."/>
        </authorList>
    </citation>
    <scope>NUCLEOTIDE SEQUENCE [LARGE SCALE GENOMIC DNA]</scope>
    <source>
        <strain evidence="2">cv. Miyagawa wase</strain>
    </source>
</reference>
<dbReference type="AlphaFoldDB" id="A0A2H5QCU3"/>
<dbReference type="SUPFAM" id="SSF53901">
    <property type="entry name" value="Thiolase-like"/>
    <property type="match status" value="1"/>
</dbReference>
<accession>A0A2H5QCU3</accession>